<reference evidence="1 2" key="1">
    <citation type="submission" date="2017-04" db="EMBL/GenBank/DDBJ databases">
        <authorList>
            <person name="Afonso C.L."/>
            <person name="Miller P.J."/>
            <person name="Scott M.A."/>
            <person name="Spackman E."/>
            <person name="Goraichik I."/>
            <person name="Dimitrov K.M."/>
            <person name="Suarez D.L."/>
            <person name="Swayne D.E."/>
        </authorList>
    </citation>
    <scope>NUCLEOTIDE SEQUENCE [LARGE SCALE GENOMIC DNA]</scope>
    <source>
        <strain evidence="1 2">LMG26642</strain>
    </source>
</reference>
<accession>A0A1X7NBL2</accession>
<protein>
    <submittedName>
        <fullName evidence="1">Uncharacterized protein</fullName>
    </submittedName>
</protein>
<dbReference type="OrthoDB" id="2157564at2"/>
<evidence type="ECO:0000313" key="2">
    <source>
        <dbReference type="Proteomes" id="UP000193435"/>
    </source>
</evidence>
<dbReference type="EMBL" id="FXBJ01000002">
    <property type="protein sequence ID" value="SMH34516.1"/>
    <property type="molecule type" value="Genomic_DNA"/>
</dbReference>
<dbReference type="AlphaFoldDB" id="A0A1X7NBL2"/>
<gene>
    <name evidence="1" type="ORF">SAMN04488700_1673</name>
</gene>
<organism evidence="1 2">
    <name type="scientific">Carnobacterium iners</name>
    <dbReference type="NCBI Taxonomy" id="1073423"/>
    <lineage>
        <taxon>Bacteria</taxon>
        <taxon>Bacillati</taxon>
        <taxon>Bacillota</taxon>
        <taxon>Bacilli</taxon>
        <taxon>Lactobacillales</taxon>
        <taxon>Carnobacteriaceae</taxon>
        <taxon>Carnobacterium</taxon>
    </lineage>
</organism>
<proteinExistence type="predicted"/>
<evidence type="ECO:0000313" key="1">
    <source>
        <dbReference type="EMBL" id="SMH34516.1"/>
    </source>
</evidence>
<dbReference type="RefSeq" id="WP_085559795.1">
    <property type="nucleotide sequence ID" value="NZ_FOAH01000005.1"/>
</dbReference>
<sequence>MTRYTFGMLSKKTVEIDKNTLSIKGTITNKIELNLADIQVAYIVTASLTKNGTVYFSTSGKDAPNATLAKEAFIYTKKQLKDVQSLIAELRIKAIYSDHSIKLS</sequence>
<dbReference type="Proteomes" id="UP000193435">
    <property type="component" value="Unassembled WGS sequence"/>
</dbReference>
<keyword evidence="2" id="KW-1185">Reference proteome</keyword>
<name>A0A1X7NBL2_9LACT</name>